<evidence type="ECO:0000256" key="5">
    <source>
        <dbReference type="ARBA" id="ARBA00022970"/>
    </source>
</evidence>
<dbReference type="GO" id="GO:0005524">
    <property type="term" value="F:ATP binding"/>
    <property type="evidence" value="ECO:0007669"/>
    <property type="project" value="UniProtKB-KW"/>
</dbReference>
<keyword evidence="4 8" id="KW-0067">ATP-binding</keyword>
<dbReference type="RefSeq" id="WP_279950160.1">
    <property type="nucleotide sequence ID" value="NZ_BAABEN010000019.1"/>
</dbReference>
<dbReference type="PANTHER" id="PTHR43820:SF2">
    <property type="entry name" value="ABC TRANSPORTER ATP-BINDING PROTEIN"/>
    <property type="match status" value="1"/>
</dbReference>
<evidence type="ECO:0000256" key="4">
    <source>
        <dbReference type="ARBA" id="ARBA00022840"/>
    </source>
</evidence>
<proteinExistence type="inferred from homology"/>
<evidence type="ECO:0000259" key="7">
    <source>
        <dbReference type="PROSITE" id="PS50893"/>
    </source>
</evidence>
<sequence>MSTPAGHESPPPILSVRGLRVRIGQSSILQGVGFDVAPTGTTALLGRNGVGKTTTVRAVLGLLPEEGEITGGTVRLDSEDVTGHRTHTVVRRGVGYVPEDRGVFGSLTVAENLTLAERAGGPHHYDLVHDLFPELKARRAQRAGTLSGGQQQMVALARALLNDNRLVIVDEPTKGLAPRVVTEVAEVLQRAAERVPVLLVEQNLAVVRRLARDAVVLDAGRTVHTGDAAELLADRERTTSLLGVGRHEPPERSGQQPEEQPEEKAGERPEEKAGERPEEREQREHATKEAT</sequence>
<name>A0ABW7HXF9_9ACTN</name>
<comment type="caution">
    <text evidence="8">The sequence shown here is derived from an EMBL/GenBank/DDBJ whole genome shotgun (WGS) entry which is preliminary data.</text>
</comment>
<dbReference type="EMBL" id="JBIHMK010000082">
    <property type="protein sequence ID" value="MFH0250455.1"/>
    <property type="molecule type" value="Genomic_DNA"/>
</dbReference>
<keyword evidence="5" id="KW-0029">Amino-acid transport</keyword>
<feature type="compositionally biased region" description="Basic and acidic residues" evidence="6">
    <location>
        <begin position="262"/>
        <end position="291"/>
    </location>
</feature>
<dbReference type="PROSITE" id="PS50893">
    <property type="entry name" value="ABC_TRANSPORTER_2"/>
    <property type="match status" value="1"/>
</dbReference>
<comment type="similarity">
    <text evidence="1">Belongs to the ABC transporter superfamily.</text>
</comment>
<dbReference type="PROSITE" id="PS00211">
    <property type="entry name" value="ABC_TRANSPORTER_1"/>
    <property type="match status" value="1"/>
</dbReference>
<dbReference type="Pfam" id="PF00005">
    <property type="entry name" value="ABC_tran"/>
    <property type="match status" value="1"/>
</dbReference>
<evidence type="ECO:0000256" key="2">
    <source>
        <dbReference type="ARBA" id="ARBA00022448"/>
    </source>
</evidence>
<protein>
    <submittedName>
        <fullName evidence="8">ABC transporter ATP-binding protein</fullName>
    </submittedName>
</protein>
<evidence type="ECO:0000256" key="1">
    <source>
        <dbReference type="ARBA" id="ARBA00005417"/>
    </source>
</evidence>
<evidence type="ECO:0000313" key="8">
    <source>
        <dbReference type="EMBL" id="MFH0250455.1"/>
    </source>
</evidence>
<organism evidence="8 9">
    <name type="scientific">Streptomyces chitinivorans</name>
    <dbReference type="NCBI Taxonomy" id="1257027"/>
    <lineage>
        <taxon>Bacteria</taxon>
        <taxon>Bacillati</taxon>
        <taxon>Actinomycetota</taxon>
        <taxon>Actinomycetes</taxon>
        <taxon>Kitasatosporales</taxon>
        <taxon>Streptomycetaceae</taxon>
        <taxon>Streptomyces</taxon>
    </lineage>
</organism>
<dbReference type="SMART" id="SM00382">
    <property type="entry name" value="AAA"/>
    <property type="match status" value="1"/>
</dbReference>
<feature type="region of interest" description="Disordered" evidence="6">
    <location>
        <begin position="234"/>
        <end position="291"/>
    </location>
</feature>
<accession>A0ABW7HXF9</accession>
<keyword evidence="2" id="KW-0813">Transport</keyword>
<evidence type="ECO:0000256" key="6">
    <source>
        <dbReference type="SAM" id="MobiDB-lite"/>
    </source>
</evidence>
<keyword evidence="9" id="KW-1185">Reference proteome</keyword>
<dbReference type="InterPro" id="IPR027417">
    <property type="entry name" value="P-loop_NTPase"/>
</dbReference>
<dbReference type="InterPro" id="IPR003593">
    <property type="entry name" value="AAA+_ATPase"/>
</dbReference>
<dbReference type="Gene3D" id="3.40.50.300">
    <property type="entry name" value="P-loop containing nucleotide triphosphate hydrolases"/>
    <property type="match status" value="1"/>
</dbReference>
<feature type="domain" description="ABC transporter" evidence="7">
    <location>
        <begin position="14"/>
        <end position="244"/>
    </location>
</feature>
<dbReference type="InterPro" id="IPR003439">
    <property type="entry name" value="ABC_transporter-like_ATP-bd"/>
</dbReference>
<dbReference type="PANTHER" id="PTHR43820">
    <property type="entry name" value="HIGH-AFFINITY BRANCHED-CHAIN AMINO ACID TRANSPORT ATP-BINDING PROTEIN LIVF"/>
    <property type="match status" value="1"/>
</dbReference>
<dbReference type="InterPro" id="IPR052156">
    <property type="entry name" value="BCAA_Transport_ATP-bd_LivF"/>
</dbReference>
<dbReference type="Proteomes" id="UP001607069">
    <property type="component" value="Unassembled WGS sequence"/>
</dbReference>
<gene>
    <name evidence="8" type="ORF">ACG5V6_19850</name>
</gene>
<dbReference type="CDD" id="cd03224">
    <property type="entry name" value="ABC_TM1139_LivF_branched"/>
    <property type="match status" value="1"/>
</dbReference>
<evidence type="ECO:0000313" key="9">
    <source>
        <dbReference type="Proteomes" id="UP001607069"/>
    </source>
</evidence>
<evidence type="ECO:0000256" key="3">
    <source>
        <dbReference type="ARBA" id="ARBA00022741"/>
    </source>
</evidence>
<reference evidence="8 9" key="1">
    <citation type="submission" date="2024-10" db="EMBL/GenBank/DDBJ databases">
        <authorList>
            <person name="Cho J.-C."/>
        </authorList>
    </citation>
    <scope>NUCLEOTIDE SEQUENCE [LARGE SCALE GENOMIC DNA]</scope>
    <source>
        <strain evidence="8 9">KCTC29696</strain>
    </source>
</reference>
<keyword evidence="3" id="KW-0547">Nucleotide-binding</keyword>
<dbReference type="InterPro" id="IPR017871">
    <property type="entry name" value="ABC_transporter-like_CS"/>
</dbReference>
<dbReference type="SUPFAM" id="SSF52540">
    <property type="entry name" value="P-loop containing nucleoside triphosphate hydrolases"/>
    <property type="match status" value="1"/>
</dbReference>